<accession>A0A1I6HR84</accession>
<dbReference type="EMBL" id="FOYT01000002">
    <property type="protein sequence ID" value="SFR56959.1"/>
    <property type="molecule type" value="Genomic_DNA"/>
</dbReference>
<proteinExistence type="predicted"/>
<protein>
    <recommendedName>
        <fullName evidence="5">Zinc ribbon domain-containing protein</fullName>
    </recommendedName>
</protein>
<keyword evidence="2" id="KW-0812">Transmembrane</keyword>
<gene>
    <name evidence="3" type="ORF">SAMN04487947_2357</name>
</gene>
<keyword evidence="2" id="KW-1133">Transmembrane helix</keyword>
<name>A0A1I6HR84_9EURY</name>
<feature type="region of interest" description="Disordered" evidence="1">
    <location>
        <begin position="49"/>
        <end position="101"/>
    </location>
</feature>
<evidence type="ECO:0000256" key="2">
    <source>
        <dbReference type="SAM" id="Phobius"/>
    </source>
</evidence>
<dbReference type="RefSeq" id="WP_089807828.1">
    <property type="nucleotide sequence ID" value="NZ_FOYT01000002.1"/>
</dbReference>
<dbReference type="OrthoDB" id="205136at2157"/>
<reference evidence="4" key="1">
    <citation type="submission" date="2016-10" db="EMBL/GenBank/DDBJ databases">
        <authorList>
            <person name="Varghese N."/>
            <person name="Submissions S."/>
        </authorList>
    </citation>
    <scope>NUCLEOTIDE SEQUENCE [LARGE SCALE GENOMIC DNA]</scope>
    <source>
        <strain evidence="4">CGMCC 1.7736</strain>
    </source>
</reference>
<keyword evidence="4" id="KW-1185">Reference proteome</keyword>
<organism evidence="3 4">
    <name type="scientific">Halogeometricum rufum</name>
    <dbReference type="NCBI Taxonomy" id="553469"/>
    <lineage>
        <taxon>Archaea</taxon>
        <taxon>Methanobacteriati</taxon>
        <taxon>Methanobacteriota</taxon>
        <taxon>Stenosarchaea group</taxon>
        <taxon>Halobacteria</taxon>
        <taxon>Halobacteriales</taxon>
        <taxon>Haloferacaceae</taxon>
        <taxon>Halogeometricum</taxon>
    </lineage>
</organism>
<sequence length="114" mass="12728">MDWEVTFRLLLTGFCIVAPTLLYVGLVRALERLRDDPFVERVLLQMDEEFESGRRGPRGTHRSVGSHPSSRPPESPADRGGESYRTPDGVCSRCSAPNPPYATFCDDCLARLSN</sequence>
<feature type="transmembrane region" description="Helical" evidence="2">
    <location>
        <begin position="6"/>
        <end position="26"/>
    </location>
</feature>
<evidence type="ECO:0000313" key="3">
    <source>
        <dbReference type="EMBL" id="SFR56959.1"/>
    </source>
</evidence>
<dbReference type="Proteomes" id="UP000198531">
    <property type="component" value="Unassembled WGS sequence"/>
</dbReference>
<dbReference type="AlphaFoldDB" id="A0A1I6HR84"/>
<evidence type="ECO:0000313" key="4">
    <source>
        <dbReference type="Proteomes" id="UP000198531"/>
    </source>
</evidence>
<evidence type="ECO:0000256" key="1">
    <source>
        <dbReference type="SAM" id="MobiDB-lite"/>
    </source>
</evidence>
<evidence type="ECO:0008006" key="5">
    <source>
        <dbReference type="Google" id="ProtNLM"/>
    </source>
</evidence>
<keyword evidence="2" id="KW-0472">Membrane</keyword>